<proteinExistence type="predicted"/>
<sequence length="113" mass="11469">MLTSGDSTPEEPIEEVDARAGGPPAGPGEEGGEVGGEEGVRRFLNDGILEGVEPALPVIASAPPAAASAAAFLAAVFFRHSFVNFFAATTADMLICSVSCCHFSVTDSKGDTP</sequence>
<feature type="non-terminal residue" evidence="3">
    <location>
        <position position="113"/>
    </location>
</feature>
<keyword evidence="2" id="KW-0472">Membrane</keyword>
<accession>A0ABQ6N8Y5</accession>
<evidence type="ECO:0000256" key="1">
    <source>
        <dbReference type="SAM" id="MobiDB-lite"/>
    </source>
</evidence>
<feature type="transmembrane region" description="Helical" evidence="2">
    <location>
        <begin position="55"/>
        <end position="78"/>
    </location>
</feature>
<dbReference type="EMBL" id="BRYB01002356">
    <property type="protein sequence ID" value="GMI43648.1"/>
    <property type="molecule type" value="Genomic_DNA"/>
</dbReference>
<keyword evidence="2" id="KW-1133">Transmembrane helix</keyword>
<feature type="transmembrane region" description="Helical" evidence="2">
    <location>
        <begin position="85"/>
        <end position="105"/>
    </location>
</feature>
<evidence type="ECO:0000313" key="4">
    <source>
        <dbReference type="Proteomes" id="UP001165060"/>
    </source>
</evidence>
<keyword evidence="2" id="KW-0812">Transmembrane</keyword>
<feature type="region of interest" description="Disordered" evidence="1">
    <location>
        <begin position="1"/>
        <end position="37"/>
    </location>
</feature>
<dbReference type="Proteomes" id="UP001165060">
    <property type="component" value="Unassembled WGS sequence"/>
</dbReference>
<protein>
    <submittedName>
        <fullName evidence="3">Uncharacterized protein</fullName>
    </submittedName>
</protein>
<name>A0ABQ6N8Y5_9STRA</name>
<comment type="caution">
    <text evidence="3">The sequence shown here is derived from an EMBL/GenBank/DDBJ whole genome shotgun (WGS) entry which is preliminary data.</text>
</comment>
<gene>
    <name evidence="3" type="ORF">TeGR_g5163</name>
</gene>
<organism evidence="3 4">
    <name type="scientific">Tetraparma gracilis</name>
    <dbReference type="NCBI Taxonomy" id="2962635"/>
    <lineage>
        <taxon>Eukaryota</taxon>
        <taxon>Sar</taxon>
        <taxon>Stramenopiles</taxon>
        <taxon>Ochrophyta</taxon>
        <taxon>Bolidophyceae</taxon>
        <taxon>Parmales</taxon>
        <taxon>Triparmaceae</taxon>
        <taxon>Tetraparma</taxon>
    </lineage>
</organism>
<evidence type="ECO:0000256" key="2">
    <source>
        <dbReference type="SAM" id="Phobius"/>
    </source>
</evidence>
<keyword evidence="4" id="KW-1185">Reference proteome</keyword>
<evidence type="ECO:0000313" key="3">
    <source>
        <dbReference type="EMBL" id="GMI43648.1"/>
    </source>
</evidence>
<reference evidence="3 4" key="1">
    <citation type="journal article" date="2023" name="Commun. Biol.">
        <title>Genome analysis of Parmales, the sister group of diatoms, reveals the evolutionary specialization of diatoms from phago-mixotrophs to photoautotrophs.</title>
        <authorList>
            <person name="Ban H."/>
            <person name="Sato S."/>
            <person name="Yoshikawa S."/>
            <person name="Yamada K."/>
            <person name="Nakamura Y."/>
            <person name="Ichinomiya M."/>
            <person name="Sato N."/>
            <person name="Blanc-Mathieu R."/>
            <person name="Endo H."/>
            <person name="Kuwata A."/>
            <person name="Ogata H."/>
        </authorList>
    </citation>
    <scope>NUCLEOTIDE SEQUENCE [LARGE SCALE GENOMIC DNA]</scope>
</reference>